<evidence type="ECO:0000256" key="1">
    <source>
        <dbReference type="ARBA" id="ARBA00023125"/>
    </source>
</evidence>
<dbReference type="GO" id="GO:0003677">
    <property type="term" value="F:DNA binding"/>
    <property type="evidence" value="ECO:0007669"/>
    <property type="project" value="UniProtKB-KW"/>
</dbReference>
<organism evidence="2 3">
    <name type="scientific">Bondarzewia mesenterica</name>
    <dbReference type="NCBI Taxonomy" id="1095465"/>
    <lineage>
        <taxon>Eukaryota</taxon>
        <taxon>Fungi</taxon>
        <taxon>Dikarya</taxon>
        <taxon>Basidiomycota</taxon>
        <taxon>Agaricomycotina</taxon>
        <taxon>Agaricomycetes</taxon>
        <taxon>Russulales</taxon>
        <taxon>Bondarzewiaceae</taxon>
        <taxon>Bondarzewia</taxon>
    </lineage>
</organism>
<dbReference type="InterPro" id="IPR052925">
    <property type="entry name" value="Phage_Integrase-like_Recomb"/>
</dbReference>
<dbReference type="SUPFAM" id="SSF56349">
    <property type="entry name" value="DNA breaking-rejoining enzymes"/>
    <property type="match status" value="1"/>
</dbReference>
<comment type="caution">
    <text evidence="2">The sequence shown here is derived from an EMBL/GenBank/DDBJ whole genome shotgun (WGS) entry which is preliminary data.</text>
</comment>
<dbReference type="AlphaFoldDB" id="A0A4S4LAT3"/>
<dbReference type="OrthoDB" id="2678913at2759"/>
<evidence type="ECO:0000313" key="3">
    <source>
        <dbReference type="Proteomes" id="UP000310158"/>
    </source>
</evidence>
<reference evidence="2 3" key="1">
    <citation type="submission" date="2019-02" db="EMBL/GenBank/DDBJ databases">
        <title>Genome sequencing of the rare red list fungi Bondarzewia mesenterica.</title>
        <authorList>
            <person name="Buettner E."/>
            <person name="Kellner H."/>
        </authorList>
    </citation>
    <scope>NUCLEOTIDE SEQUENCE [LARGE SCALE GENOMIC DNA]</scope>
    <source>
        <strain evidence="2 3">DSM 108281</strain>
    </source>
</reference>
<sequence length="360" mass="40196">RERLRLWRPLCPIRSTIDKDGRDTNLSDTDIARIFEVVSHAWAESTNETYGSGLLAYHVFCDTRDIPELQRVPASTPIISSFAAALAGSYPGSTISNYIHGVRAWHILNGATWSINEDELRAIVKAAEALAPPSSKRKKRLPYTPSIIIAIRAHLDLNDPLDVAVFACLTTTFYAAARLGEFTVPRLNAFDASRHIKPSDVRVEHDRNSLQTTVFFIPKTKSAPNGEDVSWAKQGDLSDPEAAFCHHLDVNRPPEAGHLFAYRKNKVLRPLTKTCFLQRVAKAAREAGLDPLQGHGIRIGATLEYLLRGVPFDVMKHKGRWASDAFALYLSKHAQILAPYIQAKPDLHTTFVRYTMPPVR</sequence>
<evidence type="ECO:0008006" key="4">
    <source>
        <dbReference type="Google" id="ProtNLM"/>
    </source>
</evidence>
<gene>
    <name evidence="2" type="ORF">EW146_g8885</name>
</gene>
<accession>A0A4S4LAT3</accession>
<dbReference type="PANTHER" id="PTHR34605">
    <property type="entry name" value="PHAGE_INTEGRASE DOMAIN-CONTAINING PROTEIN"/>
    <property type="match status" value="1"/>
</dbReference>
<dbReference type="InterPro" id="IPR011010">
    <property type="entry name" value="DNA_brk_join_enz"/>
</dbReference>
<evidence type="ECO:0000313" key="2">
    <source>
        <dbReference type="EMBL" id="THH08774.1"/>
    </source>
</evidence>
<protein>
    <recommendedName>
        <fullName evidence="4">Tyr recombinase domain-containing protein</fullName>
    </recommendedName>
</protein>
<dbReference type="EMBL" id="SGPL01000675">
    <property type="protein sequence ID" value="THH08774.1"/>
    <property type="molecule type" value="Genomic_DNA"/>
</dbReference>
<feature type="non-terminal residue" evidence="2">
    <location>
        <position position="1"/>
    </location>
</feature>
<proteinExistence type="predicted"/>
<dbReference type="SUPFAM" id="SSF47823">
    <property type="entry name" value="lambda integrase-like, N-terminal domain"/>
    <property type="match status" value="1"/>
</dbReference>
<dbReference type="Gene3D" id="1.10.150.130">
    <property type="match status" value="1"/>
</dbReference>
<dbReference type="PANTHER" id="PTHR34605:SF3">
    <property type="entry name" value="P CELL-TYPE AGGLUTINATION PROTEIN MAP4-LIKE-RELATED"/>
    <property type="match status" value="1"/>
</dbReference>
<name>A0A4S4LAT3_9AGAM</name>
<dbReference type="InterPro" id="IPR010998">
    <property type="entry name" value="Integrase_recombinase_N"/>
</dbReference>
<dbReference type="Proteomes" id="UP000310158">
    <property type="component" value="Unassembled WGS sequence"/>
</dbReference>
<keyword evidence="1" id="KW-0238">DNA-binding</keyword>
<keyword evidence="3" id="KW-1185">Reference proteome</keyword>